<dbReference type="Gene3D" id="3.30.930.10">
    <property type="entry name" value="Bira Bifunctional Protein, Domain 2"/>
    <property type="match status" value="1"/>
</dbReference>
<dbReference type="AlphaFoldDB" id="A0A087DP38"/>
<keyword evidence="2" id="KW-1185">Reference proteome</keyword>
<accession>A0A087DP38</accession>
<reference evidence="1 2" key="1">
    <citation type="submission" date="2014-03" db="EMBL/GenBank/DDBJ databases">
        <title>Genomics of Bifidobacteria.</title>
        <authorList>
            <person name="Ventura M."/>
            <person name="Milani C."/>
            <person name="Lugli G.A."/>
        </authorList>
    </citation>
    <scope>NUCLEOTIDE SEQUENCE [LARGE SCALE GENOMIC DNA]</scope>
    <source>
        <strain evidence="1 2">DSM 23968</strain>
    </source>
</reference>
<dbReference type="EMBL" id="JGZP01000012">
    <property type="protein sequence ID" value="KFI97288.1"/>
    <property type="molecule type" value="Genomic_DNA"/>
</dbReference>
<name>A0A087DP38_9BIFI</name>
<comment type="caution">
    <text evidence="1">The sequence shown here is derived from an EMBL/GenBank/DDBJ whole genome shotgun (WGS) entry which is preliminary data.</text>
</comment>
<dbReference type="PANTHER" id="PTHR12835:SF5">
    <property type="entry name" value="BIOTIN--PROTEIN LIGASE"/>
    <property type="match status" value="1"/>
</dbReference>
<dbReference type="InterPro" id="IPR045864">
    <property type="entry name" value="aa-tRNA-synth_II/BPL/LPL"/>
</dbReference>
<dbReference type="Proteomes" id="UP000029004">
    <property type="component" value="Unassembled WGS sequence"/>
</dbReference>
<dbReference type="eggNOG" id="COG0340">
    <property type="taxonomic scope" value="Bacteria"/>
</dbReference>
<dbReference type="PANTHER" id="PTHR12835">
    <property type="entry name" value="BIOTIN PROTEIN LIGASE"/>
    <property type="match status" value="1"/>
</dbReference>
<evidence type="ECO:0000313" key="2">
    <source>
        <dbReference type="Proteomes" id="UP000029004"/>
    </source>
</evidence>
<dbReference type="GO" id="GO:0004077">
    <property type="term" value="F:biotin--[biotin carboxyl-carrier protein] ligase activity"/>
    <property type="evidence" value="ECO:0007669"/>
    <property type="project" value="TreeGrafter"/>
</dbReference>
<gene>
    <name evidence="1" type="ORF">BSTEL_0006</name>
</gene>
<protein>
    <submittedName>
        <fullName evidence="1">Biotin-(Acetyl-CoA carboxylase) ligase domain-containing protein</fullName>
    </submittedName>
</protein>
<sequence>MVVGMISLLKVAASELEHTRRIADKVVSVADMDSTHAEARRMLERGEIVLERGEGELPVTVITADYLSNALVRFGRQWITAPGRSLSATFVSVIPETIADDEMVNGWLAMIAELSLLDALEGAIDDCGARPFDDECGFQLKWPNDLYCHGLKLGGTVAEVMPLHGDPDRRALVFSAGLNLFMPADHLPTAQATSLQMNVGPLPPVDALRDLIIARYVESMRSRLEAFIAAPLVQAGRLRAEMRHVCWMMGRTVDAQLIDGSAVHGEVIALNDDASISVRTGDGAVRALLASEVGLLQ</sequence>
<organism evidence="1 2">
    <name type="scientific">Bifidobacterium stellenboschense</name>
    <dbReference type="NCBI Taxonomy" id="762211"/>
    <lineage>
        <taxon>Bacteria</taxon>
        <taxon>Bacillati</taxon>
        <taxon>Actinomycetota</taxon>
        <taxon>Actinomycetes</taxon>
        <taxon>Bifidobacteriales</taxon>
        <taxon>Bifidobacteriaceae</taxon>
        <taxon>Bifidobacterium</taxon>
    </lineage>
</organism>
<proteinExistence type="predicted"/>
<keyword evidence="1" id="KW-0436">Ligase</keyword>
<evidence type="ECO:0000313" key="1">
    <source>
        <dbReference type="EMBL" id="KFI97288.1"/>
    </source>
</evidence>
<dbReference type="STRING" id="762211.BSTEL_0006"/>
<dbReference type="GO" id="GO:0005737">
    <property type="term" value="C:cytoplasm"/>
    <property type="evidence" value="ECO:0007669"/>
    <property type="project" value="TreeGrafter"/>
</dbReference>
<dbReference type="SUPFAM" id="SSF55681">
    <property type="entry name" value="Class II aaRS and biotin synthetases"/>
    <property type="match status" value="1"/>
</dbReference>